<organism evidence="4 5">
    <name type="scientific">Sphingomonas caseinilyticus</name>
    <dbReference type="NCBI Taxonomy" id="2908205"/>
    <lineage>
        <taxon>Bacteria</taxon>
        <taxon>Pseudomonadati</taxon>
        <taxon>Pseudomonadota</taxon>
        <taxon>Alphaproteobacteria</taxon>
        <taxon>Sphingomonadales</taxon>
        <taxon>Sphingomonadaceae</taxon>
        <taxon>Sphingomonas</taxon>
    </lineage>
</organism>
<dbReference type="InterPro" id="IPR015943">
    <property type="entry name" value="WD40/YVTN_repeat-like_dom_sf"/>
</dbReference>
<dbReference type="Pfam" id="PF21783">
    <property type="entry name" value="YNCE"/>
    <property type="match status" value="1"/>
</dbReference>
<dbReference type="Proteomes" id="UP001203410">
    <property type="component" value="Unassembled WGS sequence"/>
</dbReference>
<feature type="chain" id="PRO_5045526766" evidence="2">
    <location>
        <begin position="20"/>
        <end position="326"/>
    </location>
</feature>
<dbReference type="PROSITE" id="PS51257">
    <property type="entry name" value="PROKAR_LIPOPROTEIN"/>
    <property type="match status" value="1"/>
</dbReference>
<dbReference type="InterPro" id="IPR051200">
    <property type="entry name" value="Host-pathogen_enzymatic-act"/>
</dbReference>
<feature type="domain" description="YNCE-like beta-propeller" evidence="3">
    <location>
        <begin position="10"/>
        <end position="319"/>
    </location>
</feature>
<dbReference type="EMBL" id="JAMGBA010000002">
    <property type="protein sequence ID" value="MCL6699338.1"/>
    <property type="molecule type" value="Genomic_DNA"/>
</dbReference>
<evidence type="ECO:0000313" key="4">
    <source>
        <dbReference type="EMBL" id="MCL6699338.1"/>
    </source>
</evidence>
<name>A0ABT0RWY3_9SPHN</name>
<proteinExistence type="predicted"/>
<evidence type="ECO:0000256" key="2">
    <source>
        <dbReference type="SAM" id="SignalP"/>
    </source>
</evidence>
<dbReference type="InterPro" id="IPR048433">
    <property type="entry name" value="YNCE-like_beta-prop"/>
</dbReference>
<gene>
    <name evidence="4" type="ORF">LZ496_11170</name>
</gene>
<dbReference type="PANTHER" id="PTHR47197:SF3">
    <property type="entry name" value="DIHYDRO-HEME D1 DEHYDROGENASE"/>
    <property type="match status" value="1"/>
</dbReference>
<evidence type="ECO:0000259" key="3">
    <source>
        <dbReference type="Pfam" id="PF21783"/>
    </source>
</evidence>
<feature type="signal peptide" evidence="2">
    <location>
        <begin position="1"/>
        <end position="19"/>
    </location>
</feature>
<dbReference type="Gene3D" id="2.130.10.10">
    <property type="entry name" value="YVTN repeat-like/Quinoprotein amine dehydrogenase"/>
    <property type="match status" value="3"/>
</dbReference>
<evidence type="ECO:0000256" key="1">
    <source>
        <dbReference type="ARBA" id="ARBA00022729"/>
    </source>
</evidence>
<keyword evidence="5" id="KW-1185">Reference proteome</keyword>
<sequence length="326" mass="33829">MLRHAALAFSLAASSIACAAQSPKGPVLLIGNKGEDTVSFVDLGTGTELGRSPTGKMPHEIAISPDGKQAAVVAYGDQTIDLFDIATRTKLKTIDLAPNEGPHGIAWLRDGRIVVTTERSQSLAVVDPAAGKLLSSIKTDQAGTHMVAVTADGTTAYTSNIPAGTVSVLDLNRGKKLRDITVGGRPEGIALSRDELVLWVGDLEGSRVQAFDTDTFDKLAEVKTGGVPIRVAASPDGRWIVTSNLGAGGITVIDAVSRAHVRDVPLSGDEKAGQVTIIFSADGQRLYAAETGSNVIAEVDLKSGTVLRRLPAGKNGDGLAIAPKPQ</sequence>
<evidence type="ECO:0000313" key="5">
    <source>
        <dbReference type="Proteomes" id="UP001203410"/>
    </source>
</evidence>
<keyword evidence="1 2" id="KW-0732">Signal</keyword>
<dbReference type="PANTHER" id="PTHR47197">
    <property type="entry name" value="PROTEIN NIRF"/>
    <property type="match status" value="1"/>
</dbReference>
<dbReference type="InterPro" id="IPR011048">
    <property type="entry name" value="Haem_d1_sf"/>
</dbReference>
<dbReference type="RefSeq" id="WP_249904757.1">
    <property type="nucleotide sequence ID" value="NZ_JAMGBA010000002.1"/>
</dbReference>
<protein>
    <submittedName>
        <fullName evidence="4">YncE family protein</fullName>
    </submittedName>
</protein>
<comment type="caution">
    <text evidence="4">The sequence shown here is derived from an EMBL/GenBank/DDBJ whole genome shotgun (WGS) entry which is preliminary data.</text>
</comment>
<accession>A0ABT0RWY3</accession>
<dbReference type="SUPFAM" id="SSF51004">
    <property type="entry name" value="C-terminal (heme d1) domain of cytochrome cd1-nitrite reductase"/>
    <property type="match status" value="1"/>
</dbReference>
<reference evidence="4 5" key="1">
    <citation type="submission" date="2022-05" db="EMBL/GenBank/DDBJ databases">
        <authorList>
            <person name="Jo J.-H."/>
            <person name="Im W.-T."/>
        </authorList>
    </citation>
    <scope>NUCLEOTIDE SEQUENCE [LARGE SCALE GENOMIC DNA]</scope>
    <source>
        <strain evidence="4 5">NSE70-1</strain>
    </source>
</reference>